<dbReference type="FunFam" id="1.10.287.70:FF:000117">
    <property type="entry name" value="Voltage-gated Ca2+ channel, alpha subunit"/>
    <property type="match status" value="1"/>
</dbReference>
<reference evidence="13 14" key="1">
    <citation type="submission" date="2021-06" db="EMBL/GenBank/DDBJ databases">
        <title>Caerostris extrusa draft genome.</title>
        <authorList>
            <person name="Kono N."/>
            <person name="Arakawa K."/>
        </authorList>
    </citation>
    <scope>NUCLEOTIDE SEQUENCE [LARGE SCALE GENOMIC DNA]</scope>
</reference>
<keyword evidence="4" id="KW-0677">Repeat</keyword>
<keyword evidence="9" id="KW-0325">Glycoprotein</keyword>
<dbReference type="Gene3D" id="1.10.287.70">
    <property type="match status" value="2"/>
</dbReference>
<dbReference type="Pfam" id="PF00520">
    <property type="entry name" value="Ion_trans"/>
    <property type="match status" value="2"/>
</dbReference>
<dbReference type="InterPro" id="IPR005821">
    <property type="entry name" value="Ion_trans_dom"/>
</dbReference>
<comment type="caution">
    <text evidence="13">The sequence shown here is derived from an EMBL/GenBank/DDBJ whole genome shotgun (WGS) entry which is preliminary data.</text>
</comment>
<dbReference type="Proteomes" id="UP001054945">
    <property type="component" value="Unassembled WGS sequence"/>
</dbReference>
<evidence type="ECO:0000256" key="3">
    <source>
        <dbReference type="ARBA" id="ARBA00022692"/>
    </source>
</evidence>
<evidence type="ECO:0000256" key="11">
    <source>
        <dbReference type="SAM" id="Phobius"/>
    </source>
</evidence>
<accession>A0AAV4PH08</accession>
<evidence type="ECO:0000259" key="12">
    <source>
        <dbReference type="Pfam" id="PF00520"/>
    </source>
</evidence>
<keyword evidence="10" id="KW-0407">Ion channel</keyword>
<keyword evidence="6 11" id="KW-1133">Transmembrane helix</keyword>
<dbReference type="AlphaFoldDB" id="A0AAV4PH08"/>
<dbReference type="GO" id="GO:0001518">
    <property type="term" value="C:voltage-gated sodium channel complex"/>
    <property type="evidence" value="ECO:0007669"/>
    <property type="project" value="TreeGrafter"/>
</dbReference>
<evidence type="ECO:0000256" key="1">
    <source>
        <dbReference type="ARBA" id="ARBA00004141"/>
    </source>
</evidence>
<dbReference type="PANTHER" id="PTHR10037:SF230">
    <property type="entry name" value="CA[2+]-CHANNEL PROTEIN ALPHA[[1]] SUBUNIT T, ISOFORM F"/>
    <property type="match status" value="1"/>
</dbReference>
<name>A0AAV4PH08_CAEEX</name>
<keyword evidence="14" id="KW-1185">Reference proteome</keyword>
<feature type="transmembrane region" description="Helical" evidence="11">
    <location>
        <begin position="737"/>
        <end position="759"/>
    </location>
</feature>
<organism evidence="13 14">
    <name type="scientific">Caerostris extrusa</name>
    <name type="common">Bark spider</name>
    <name type="synonym">Caerostris bankana</name>
    <dbReference type="NCBI Taxonomy" id="172846"/>
    <lineage>
        <taxon>Eukaryota</taxon>
        <taxon>Metazoa</taxon>
        <taxon>Ecdysozoa</taxon>
        <taxon>Arthropoda</taxon>
        <taxon>Chelicerata</taxon>
        <taxon>Arachnida</taxon>
        <taxon>Araneae</taxon>
        <taxon>Araneomorphae</taxon>
        <taxon>Entelegynae</taxon>
        <taxon>Araneoidea</taxon>
        <taxon>Araneidae</taxon>
        <taxon>Caerostris</taxon>
    </lineage>
</organism>
<dbReference type="Gene3D" id="1.20.120.350">
    <property type="entry name" value="Voltage-gated potassium channels. Chain C"/>
    <property type="match status" value="1"/>
</dbReference>
<keyword evidence="7" id="KW-0406">Ion transport</keyword>
<dbReference type="SUPFAM" id="SSF81324">
    <property type="entry name" value="Voltage-gated potassium channels"/>
    <property type="match status" value="2"/>
</dbReference>
<dbReference type="FunFam" id="1.10.287.70:FF:000120">
    <property type="entry name" value="Voltage-dependent T-type calcium channel subunit alpha"/>
    <property type="match status" value="1"/>
</dbReference>
<protein>
    <submittedName>
        <fullName evidence="13">Voltage-dependent T-type calcium channel subunit alpha-1G</fullName>
    </submittedName>
</protein>
<dbReference type="InterPro" id="IPR043203">
    <property type="entry name" value="VGCC_Ca_Na"/>
</dbReference>
<sequence>MTRMPCDEEGANSFPEEDHPKVKLKECEGCLNAMEEGIMYTEALKSLNGNKNAPRGLNGMQTFAYFGPKLPARVQSSPLQRRRSLLRERILKDTEVHLTHKDVSPQYSLRSQDSLPPDLSSLASVSLYPSRHNSVSSTCTAPDPGLVLLEEEEEPAPPAPPAPTVPDCKNDKCEITEKHILSRHYYSRILISVRSSISFISFFIFLSDRFRQICNHIASKKAFDYAVLFFISLNCITLAMERPTIPPGSLERTILTAANYMFTVVFAIEMFIKVIAKGLWYGNRAYFKSGWNVMDGSLVIISLVDFCLSFIADGSPRIFGILRVFPPPSITQTIKSHQQSSGTKTGGPDSVILAQTHRKHCAYLLHVLHHLWHIGCTVVQGKPILLRRSGYQKVKNKTDCEADARNQWVNQRYNFDNLGQALMSLFVLSSKDGWVNIMYTGLDAVGVDQQPIVNYNEWRLLYFISFLLLVAFFVLNMFVGVVVENFHRCREEQEKEEKALRAAKRAKKMEKKKRKMREPPYYINYSKPRLLTHNIITSKYFDLAIAAVIGLNVVTMATEFYMMPMELVYALKIPFRSLESVGCRNCHSFRNWYRFGRNGTEVIPINPTIIRVMRVLRIARVLKLLKMAKGIPSPTRHSYAGLASSRQPRPTLFLLFFIFAALGVELFGRLECTDDYPCQGLGEHAHFRNFGMAFLTLFRVATGDNWNGIMKDTLRENCDPSSECIRNCCVSPVIAPLYFVVFVLMAQFVLVNVVVAVLMKHLEESHKHMDDDIEIDAEIERQLAAELAHSVRKKDRCHDGNAAFSYSGRDRRREARKQEEMKQISHRKLVKMSSLPANFIFRFSDDVEAKNAALMDRTAGAQYSPLATISAEGPSPTLSWPVASTSSGRRHTLDTSYPFSRQRNQPMQFLF</sequence>
<dbReference type="GO" id="GO:0008332">
    <property type="term" value="F:low voltage-gated calcium channel activity"/>
    <property type="evidence" value="ECO:0007669"/>
    <property type="project" value="TreeGrafter"/>
</dbReference>
<evidence type="ECO:0000256" key="5">
    <source>
        <dbReference type="ARBA" id="ARBA00022882"/>
    </source>
</evidence>
<evidence type="ECO:0000256" key="2">
    <source>
        <dbReference type="ARBA" id="ARBA00022448"/>
    </source>
</evidence>
<dbReference type="PANTHER" id="PTHR10037">
    <property type="entry name" value="VOLTAGE-GATED CATION CHANNEL CALCIUM AND SODIUM"/>
    <property type="match status" value="1"/>
</dbReference>
<feature type="transmembrane region" description="Helical" evidence="11">
    <location>
        <begin position="652"/>
        <end position="670"/>
    </location>
</feature>
<evidence type="ECO:0000256" key="10">
    <source>
        <dbReference type="ARBA" id="ARBA00023303"/>
    </source>
</evidence>
<feature type="transmembrane region" description="Helical" evidence="11">
    <location>
        <begin position="185"/>
        <end position="206"/>
    </location>
</feature>
<evidence type="ECO:0000256" key="8">
    <source>
        <dbReference type="ARBA" id="ARBA00023136"/>
    </source>
</evidence>
<evidence type="ECO:0000256" key="4">
    <source>
        <dbReference type="ARBA" id="ARBA00022737"/>
    </source>
</evidence>
<proteinExistence type="predicted"/>
<dbReference type="GO" id="GO:0043005">
    <property type="term" value="C:neuron projection"/>
    <property type="evidence" value="ECO:0007669"/>
    <property type="project" value="TreeGrafter"/>
</dbReference>
<feature type="transmembrane region" description="Helical" evidence="11">
    <location>
        <begin position="260"/>
        <end position="281"/>
    </location>
</feature>
<dbReference type="InterPro" id="IPR027359">
    <property type="entry name" value="Volt_channel_dom_sf"/>
</dbReference>
<evidence type="ECO:0000313" key="14">
    <source>
        <dbReference type="Proteomes" id="UP001054945"/>
    </source>
</evidence>
<dbReference type="GO" id="GO:0086010">
    <property type="term" value="P:membrane depolarization during action potential"/>
    <property type="evidence" value="ECO:0007669"/>
    <property type="project" value="TreeGrafter"/>
</dbReference>
<keyword evidence="2" id="KW-0813">Transport</keyword>
<dbReference type="GO" id="GO:0070509">
    <property type="term" value="P:calcium ion import"/>
    <property type="evidence" value="ECO:0007669"/>
    <property type="project" value="TreeGrafter"/>
</dbReference>
<dbReference type="FunFam" id="1.20.120.350:FF:000009">
    <property type="entry name" value="Voltage-dependent T-type calcium channel subunit alpha"/>
    <property type="match status" value="1"/>
</dbReference>
<keyword evidence="3 11" id="KW-0812">Transmembrane</keyword>
<evidence type="ECO:0000256" key="6">
    <source>
        <dbReference type="ARBA" id="ARBA00022989"/>
    </source>
</evidence>
<keyword evidence="5" id="KW-0851">Voltage-gated channel</keyword>
<feature type="transmembrane region" description="Helical" evidence="11">
    <location>
        <begin position="222"/>
        <end position="240"/>
    </location>
</feature>
<dbReference type="GO" id="GO:0005248">
    <property type="term" value="F:voltage-gated sodium channel activity"/>
    <property type="evidence" value="ECO:0007669"/>
    <property type="project" value="TreeGrafter"/>
</dbReference>
<evidence type="ECO:0000313" key="13">
    <source>
        <dbReference type="EMBL" id="GIX95914.1"/>
    </source>
</evidence>
<feature type="transmembrane region" description="Helical" evidence="11">
    <location>
        <begin position="460"/>
        <end position="483"/>
    </location>
</feature>
<feature type="domain" description="Ion transport" evidence="12">
    <location>
        <begin position="221"/>
        <end position="493"/>
    </location>
</feature>
<keyword evidence="8 11" id="KW-0472">Membrane</keyword>
<feature type="transmembrane region" description="Helical" evidence="11">
    <location>
        <begin position="293"/>
        <end position="312"/>
    </location>
</feature>
<comment type="subcellular location">
    <subcellularLocation>
        <location evidence="1">Membrane</location>
        <topology evidence="1">Multi-pass membrane protein</topology>
    </subcellularLocation>
</comment>
<feature type="domain" description="Ion transport" evidence="12">
    <location>
        <begin position="538"/>
        <end position="767"/>
    </location>
</feature>
<evidence type="ECO:0000256" key="9">
    <source>
        <dbReference type="ARBA" id="ARBA00023180"/>
    </source>
</evidence>
<dbReference type="EMBL" id="BPLR01004578">
    <property type="protein sequence ID" value="GIX95914.1"/>
    <property type="molecule type" value="Genomic_DNA"/>
</dbReference>
<evidence type="ECO:0000256" key="7">
    <source>
        <dbReference type="ARBA" id="ARBA00023065"/>
    </source>
</evidence>
<gene>
    <name evidence="13" type="primary">Cacna1g</name>
    <name evidence="13" type="ORF">CEXT_359851</name>
</gene>